<feature type="coiled-coil region" evidence="1">
    <location>
        <begin position="238"/>
        <end position="265"/>
    </location>
</feature>
<dbReference type="Ensembl" id="ENSNMLT00000025511.1">
    <property type="protein sequence ID" value="ENSNMLP00000022779.1"/>
    <property type="gene ID" value="ENSNMLG00000014700.1"/>
</dbReference>
<evidence type="ECO:0000313" key="4">
    <source>
        <dbReference type="Proteomes" id="UP000694523"/>
    </source>
</evidence>
<feature type="region of interest" description="Disordered" evidence="2">
    <location>
        <begin position="68"/>
        <end position="94"/>
    </location>
</feature>
<protein>
    <submittedName>
        <fullName evidence="3">Uncharacterized protein</fullName>
    </submittedName>
</protein>
<dbReference type="Proteomes" id="UP000694523">
    <property type="component" value="Unplaced"/>
</dbReference>
<proteinExistence type="predicted"/>
<name>A0A8C6TKA1_9GOBI</name>
<accession>A0A8C6TKA1</accession>
<evidence type="ECO:0000256" key="2">
    <source>
        <dbReference type="SAM" id="MobiDB-lite"/>
    </source>
</evidence>
<reference evidence="3" key="2">
    <citation type="submission" date="2025-09" db="UniProtKB">
        <authorList>
            <consortium name="Ensembl"/>
        </authorList>
    </citation>
    <scope>IDENTIFICATION</scope>
</reference>
<dbReference type="AlphaFoldDB" id="A0A8C6TKA1"/>
<sequence length="329" mass="38403">IPPKHLHFIIFFIGHNIYEQKCDELEKQKKDLNFKNSALEKEKADIVDFLRYSLLAKEEEVERLSERLDNVQQTAQREREEMQRQHSTDTEQLQNQAGTLTVENKALGKSACVVFQKINCCLTNPHASSMEAEVQRLVTQRLPETTSVALQENQQLKECCSLLSEHTQGLVLKNTALHNKKTVAELDVLEQLTDKCALLQTELNQCRQKHQQLHSLHSHSLDEMETLRQDKASVFKECNQNQRDISRLEAELQQEQRKRRITMSESYKLIGFKQEADVEESKEHVDKWKLLMQKLLVILDHSEYAKVEVLFMCFRSTQSKPFYTICIFS</sequence>
<feature type="compositionally biased region" description="Basic and acidic residues" evidence="2">
    <location>
        <begin position="76"/>
        <end position="89"/>
    </location>
</feature>
<evidence type="ECO:0000313" key="3">
    <source>
        <dbReference type="Ensembl" id="ENSNMLP00000022779.1"/>
    </source>
</evidence>
<evidence type="ECO:0000256" key="1">
    <source>
        <dbReference type="SAM" id="Coils"/>
    </source>
</evidence>
<keyword evidence="4" id="KW-1185">Reference proteome</keyword>
<reference evidence="3" key="1">
    <citation type="submission" date="2025-08" db="UniProtKB">
        <authorList>
            <consortium name="Ensembl"/>
        </authorList>
    </citation>
    <scope>IDENTIFICATION</scope>
</reference>
<keyword evidence="1" id="KW-0175">Coiled coil</keyword>
<organism evidence="3 4">
    <name type="scientific">Neogobius melanostomus</name>
    <name type="common">round goby</name>
    <dbReference type="NCBI Taxonomy" id="47308"/>
    <lineage>
        <taxon>Eukaryota</taxon>
        <taxon>Metazoa</taxon>
        <taxon>Chordata</taxon>
        <taxon>Craniata</taxon>
        <taxon>Vertebrata</taxon>
        <taxon>Euteleostomi</taxon>
        <taxon>Actinopterygii</taxon>
        <taxon>Neopterygii</taxon>
        <taxon>Teleostei</taxon>
        <taxon>Neoteleostei</taxon>
        <taxon>Acanthomorphata</taxon>
        <taxon>Gobiaria</taxon>
        <taxon>Gobiiformes</taxon>
        <taxon>Gobioidei</taxon>
        <taxon>Gobiidae</taxon>
        <taxon>Benthophilinae</taxon>
        <taxon>Neogobiini</taxon>
        <taxon>Neogobius</taxon>
    </lineage>
</organism>